<feature type="coiled-coil region" evidence="1">
    <location>
        <begin position="197"/>
        <end position="238"/>
    </location>
</feature>
<sequence>MWQHLREIINEATTESTDMPHLITVDPSTIDEDMRDDVPTSILENQSIIIRTNPSLEHDIVGDNFAVPAPKDISKAAADVNEAFIYDDEDDDDNDTNPTTWTSSYDDDDDEEQWEGEGETVGDGIIIRERDAAQRRVTELEEELGALTSATQALARLVKSPPSPTVNIADDDEGTLDHLIKQWRLEDTGFVSLYSSCRALQSNLALTQAEADVANEEMRAAKSEVSETKSNLATANKALRQLWKENAMIKQERKALVRDVRKYVKHKDQEARDEIDRTVAFIAHEHSFSSSISFDRNNTGAMDDELSLSSSVCSNSLILPGSPSVDSDCDSSATLRIKEENVPLGDLLSRSVNNIKSGQQQKGIYKITIENRKEIGIILLPLPKNPCRNPAPSEAEESPSKKNILVGLPLAPLDGIGKIFRRKHEVAFVVMGFADIDTCASDKRPLLGSRLVAVDSVSLEGQGHTLKEVCGSIRSREGSVTLSFRNDTMSEVQISYLNEKFGTNYSCSQGTVE</sequence>
<evidence type="ECO:0000256" key="1">
    <source>
        <dbReference type="SAM" id="Coils"/>
    </source>
</evidence>
<evidence type="ECO:0000256" key="2">
    <source>
        <dbReference type="SAM" id="MobiDB-lite"/>
    </source>
</evidence>
<evidence type="ECO:0000313" key="3">
    <source>
        <dbReference type="EMBL" id="CAD8362026.1"/>
    </source>
</evidence>
<dbReference type="AlphaFoldDB" id="A0A7S0AFR8"/>
<feature type="compositionally biased region" description="Acidic residues" evidence="2">
    <location>
        <begin position="85"/>
        <end position="95"/>
    </location>
</feature>
<evidence type="ECO:0008006" key="4">
    <source>
        <dbReference type="Google" id="ProtNLM"/>
    </source>
</evidence>
<feature type="region of interest" description="Disordered" evidence="2">
    <location>
        <begin position="85"/>
        <end position="123"/>
    </location>
</feature>
<dbReference type="EMBL" id="HBEJ01002932">
    <property type="protein sequence ID" value="CAD8362026.1"/>
    <property type="molecule type" value="Transcribed_RNA"/>
</dbReference>
<keyword evidence="1" id="KW-0175">Coiled coil</keyword>
<reference evidence="3" key="1">
    <citation type="submission" date="2021-01" db="EMBL/GenBank/DDBJ databases">
        <authorList>
            <person name="Corre E."/>
            <person name="Pelletier E."/>
            <person name="Niang G."/>
            <person name="Scheremetjew M."/>
            <person name="Finn R."/>
            <person name="Kale V."/>
            <person name="Holt S."/>
            <person name="Cochrane G."/>
            <person name="Meng A."/>
            <person name="Brown T."/>
            <person name="Cohen L."/>
        </authorList>
    </citation>
    <scope>NUCLEOTIDE SEQUENCE</scope>
    <source>
        <strain evidence="3">CCMP3303</strain>
    </source>
</reference>
<organism evidence="3">
    <name type="scientific">Minutocellus polymorphus</name>
    <dbReference type="NCBI Taxonomy" id="265543"/>
    <lineage>
        <taxon>Eukaryota</taxon>
        <taxon>Sar</taxon>
        <taxon>Stramenopiles</taxon>
        <taxon>Ochrophyta</taxon>
        <taxon>Bacillariophyta</taxon>
        <taxon>Mediophyceae</taxon>
        <taxon>Cymatosirophycidae</taxon>
        <taxon>Cymatosirales</taxon>
        <taxon>Cymatosiraceae</taxon>
        <taxon>Minutocellus</taxon>
    </lineage>
</organism>
<name>A0A7S0AFR8_9STRA</name>
<proteinExistence type="predicted"/>
<gene>
    <name evidence="3" type="ORF">MPOL1434_LOCUS1722</name>
</gene>
<protein>
    <recommendedName>
        <fullName evidence="4">PDZ domain-containing protein</fullName>
    </recommendedName>
</protein>
<accession>A0A7S0AFR8</accession>
<feature type="compositionally biased region" description="Acidic residues" evidence="2">
    <location>
        <begin position="105"/>
        <end position="120"/>
    </location>
</feature>